<evidence type="ECO:0000313" key="3">
    <source>
        <dbReference type="Proteomes" id="UP001458415"/>
    </source>
</evidence>
<dbReference type="RefSeq" id="WP_086728866.1">
    <property type="nucleotide sequence ID" value="NZ_MUBM01000268.1"/>
</dbReference>
<organism evidence="2 3">
    <name type="scientific">Streptomyces carpinensis</name>
    <dbReference type="NCBI Taxonomy" id="66369"/>
    <lineage>
        <taxon>Bacteria</taxon>
        <taxon>Bacillati</taxon>
        <taxon>Actinomycetota</taxon>
        <taxon>Actinomycetes</taxon>
        <taxon>Kitasatosporales</taxon>
        <taxon>Streptomycetaceae</taxon>
        <taxon>Streptomyces</taxon>
    </lineage>
</organism>
<reference evidence="2 3" key="1">
    <citation type="submission" date="2024-06" db="EMBL/GenBank/DDBJ databases">
        <title>The Natural Products Discovery Center: Release of the First 8490 Sequenced Strains for Exploring Actinobacteria Biosynthetic Diversity.</title>
        <authorList>
            <person name="Kalkreuter E."/>
            <person name="Kautsar S.A."/>
            <person name="Yang D."/>
            <person name="Bader C.D."/>
            <person name="Teijaro C.N."/>
            <person name="Fluegel L."/>
            <person name="Davis C.M."/>
            <person name="Simpson J.R."/>
            <person name="Lauterbach L."/>
            <person name="Steele A.D."/>
            <person name="Gui C."/>
            <person name="Meng S."/>
            <person name="Li G."/>
            <person name="Viehrig K."/>
            <person name="Ye F."/>
            <person name="Su P."/>
            <person name="Kiefer A.F."/>
            <person name="Nichols A."/>
            <person name="Cepeda A.J."/>
            <person name="Yan W."/>
            <person name="Fan B."/>
            <person name="Jiang Y."/>
            <person name="Adhikari A."/>
            <person name="Zheng C.-J."/>
            <person name="Schuster L."/>
            <person name="Cowan T.M."/>
            <person name="Smanski M.J."/>
            <person name="Chevrette M.G."/>
            <person name="De Carvalho L.P.S."/>
            <person name="Shen B."/>
        </authorList>
    </citation>
    <scope>NUCLEOTIDE SEQUENCE [LARGE SCALE GENOMIC DNA]</scope>
    <source>
        <strain evidence="2 3">NPDC000634</strain>
    </source>
</reference>
<comment type="caution">
    <text evidence="2">The sequence shown here is derived from an EMBL/GenBank/DDBJ whole genome shotgun (WGS) entry which is preliminary data.</text>
</comment>
<gene>
    <name evidence="2" type="ORF">ABT317_22345</name>
</gene>
<proteinExistence type="predicted"/>
<protein>
    <submittedName>
        <fullName evidence="2">Uncharacterized protein</fullName>
    </submittedName>
</protein>
<feature type="region of interest" description="Disordered" evidence="1">
    <location>
        <begin position="39"/>
        <end position="64"/>
    </location>
</feature>
<dbReference type="EMBL" id="JBEPCU010000406">
    <property type="protein sequence ID" value="MER6979638.1"/>
    <property type="molecule type" value="Genomic_DNA"/>
</dbReference>
<evidence type="ECO:0000256" key="1">
    <source>
        <dbReference type="SAM" id="MobiDB-lite"/>
    </source>
</evidence>
<dbReference type="Proteomes" id="UP001458415">
    <property type="component" value="Unassembled WGS sequence"/>
</dbReference>
<evidence type="ECO:0000313" key="2">
    <source>
        <dbReference type="EMBL" id="MER6979638.1"/>
    </source>
</evidence>
<keyword evidence="3" id="KW-1185">Reference proteome</keyword>
<accession>A0ABV1W798</accession>
<sequence>MQGITFRLGRSVPAGWVPTDEEIAEHRLDAAVVDELRAEAARPTPKPGLPKAAPLRPVQPLPLPAVPDETEQLSRFALAAGRPHGVCIRHGLVV</sequence>
<name>A0ABV1W798_9ACTN</name>